<dbReference type="EnsemblMetazoa" id="ACOM033432-RA">
    <property type="protein sequence ID" value="ACOM033432-PA.1"/>
    <property type="gene ID" value="ACOM033432"/>
</dbReference>
<protein>
    <submittedName>
        <fullName evidence="1">Uncharacterized protein</fullName>
    </submittedName>
</protein>
<proteinExistence type="predicted"/>
<organism evidence="1">
    <name type="scientific">Anopheles coluzzii</name>
    <name type="common">African malaria mosquito</name>
    <dbReference type="NCBI Taxonomy" id="1518534"/>
    <lineage>
        <taxon>Eukaryota</taxon>
        <taxon>Metazoa</taxon>
        <taxon>Ecdysozoa</taxon>
        <taxon>Arthropoda</taxon>
        <taxon>Hexapoda</taxon>
        <taxon>Insecta</taxon>
        <taxon>Pterygota</taxon>
        <taxon>Neoptera</taxon>
        <taxon>Endopterygota</taxon>
        <taxon>Diptera</taxon>
        <taxon>Nematocera</taxon>
        <taxon>Culicoidea</taxon>
        <taxon>Culicidae</taxon>
        <taxon>Anophelinae</taxon>
        <taxon>Anopheles</taxon>
    </lineage>
</organism>
<sequence>MKSSLAPVIIVRSFARFLLSGGGGGPVIVAVDYVAERVAMAGDGFGAFFAKRSALWEMNSGHFGEQSSLITDRYHRHYPIVPVHHVATGVIPDCACESPQQCNDVCIVHAPRADKLYV</sequence>
<dbReference type="Proteomes" id="UP000075882">
    <property type="component" value="Unassembled WGS sequence"/>
</dbReference>
<reference evidence="1" key="1">
    <citation type="submission" date="2022-08" db="UniProtKB">
        <authorList>
            <consortium name="EnsemblMetazoa"/>
        </authorList>
    </citation>
    <scope>IDENTIFICATION</scope>
</reference>
<accession>A0A8W7PKL9</accession>
<evidence type="ECO:0000313" key="1">
    <source>
        <dbReference type="EnsemblMetazoa" id="ACOM033432-PA.1"/>
    </source>
</evidence>
<dbReference type="AlphaFoldDB" id="A0A8W7PKL9"/>
<name>A0A8W7PKL9_ANOCL</name>